<keyword evidence="3" id="KW-1185">Reference proteome</keyword>
<feature type="compositionally biased region" description="Basic and acidic residues" evidence="1">
    <location>
        <begin position="9"/>
        <end position="20"/>
    </location>
</feature>
<evidence type="ECO:0000256" key="1">
    <source>
        <dbReference type="SAM" id="MobiDB-lite"/>
    </source>
</evidence>
<evidence type="ECO:0000313" key="2">
    <source>
        <dbReference type="EMBL" id="MED6262305.1"/>
    </source>
</evidence>
<proteinExistence type="predicted"/>
<feature type="region of interest" description="Disordered" evidence="1">
    <location>
        <begin position="50"/>
        <end position="88"/>
    </location>
</feature>
<accession>A0ABU7CK93</accession>
<dbReference type="Proteomes" id="UP001345963">
    <property type="component" value="Unassembled WGS sequence"/>
</dbReference>
<evidence type="ECO:0000313" key="3">
    <source>
        <dbReference type="Proteomes" id="UP001345963"/>
    </source>
</evidence>
<feature type="region of interest" description="Disordered" evidence="1">
    <location>
        <begin position="1"/>
        <end position="24"/>
    </location>
</feature>
<name>A0ABU7CK93_9TELE</name>
<gene>
    <name evidence="2" type="ORF">ATANTOWER_017506</name>
</gene>
<dbReference type="EMBL" id="JAHUTI010092130">
    <property type="protein sequence ID" value="MED6262305.1"/>
    <property type="molecule type" value="Genomic_DNA"/>
</dbReference>
<reference evidence="2 3" key="1">
    <citation type="submission" date="2021-07" db="EMBL/GenBank/DDBJ databases">
        <authorList>
            <person name="Palmer J.M."/>
        </authorList>
    </citation>
    <scope>NUCLEOTIDE SEQUENCE [LARGE SCALE GENOMIC DNA]</scope>
    <source>
        <strain evidence="2 3">AT_MEX2019</strain>
        <tissue evidence="2">Muscle</tissue>
    </source>
</reference>
<comment type="caution">
    <text evidence="2">The sequence shown here is derived from an EMBL/GenBank/DDBJ whole genome shotgun (WGS) entry which is preliminary data.</text>
</comment>
<protein>
    <submittedName>
        <fullName evidence="2">Uncharacterized protein</fullName>
    </submittedName>
</protein>
<organism evidence="2 3">
    <name type="scientific">Ataeniobius toweri</name>
    <dbReference type="NCBI Taxonomy" id="208326"/>
    <lineage>
        <taxon>Eukaryota</taxon>
        <taxon>Metazoa</taxon>
        <taxon>Chordata</taxon>
        <taxon>Craniata</taxon>
        <taxon>Vertebrata</taxon>
        <taxon>Euteleostomi</taxon>
        <taxon>Actinopterygii</taxon>
        <taxon>Neopterygii</taxon>
        <taxon>Teleostei</taxon>
        <taxon>Neoteleostei</taxon>
        <taxon>Acanthomorphata</taxon>
        <taxon>Ovalentaria</taxon>
        <taxon>Atherinomorphae</taxon>
        <taxon>Cyprinodontiformes</taxon>
        <taxon>Goodeidae</taxon>
        <taxon>Ataeniobius</taxon>
    </lineage>
</organism>
<feature type="region of interest" description="Disordered" evidence="1">
    <location>
        <begin position="200"/>
        <end position="241"/>
    </location>
</feature>
<sequence>MFPPNMDLGDSRQESARDRWVQQQTEEAMKHLPADLKVLPSPLLLEQVEREAVQRPSPPSSLVARLHTAVKPSSSSRRKKRRSGAPSCVSACEESSMAAAVTSGAVVSQPADVRAAASNPASLSASARSPRLAAAPSMPFSLAPARCSEATPEELEERLRFYAHQLKSFRRTCLLYFSPELRERIRQMEEDYEMAVRQFYCRPPSPTPSHQSAAAEQSKPGLQNGAGAQPTSGLQGAAAVQPTSGLQSAAAVAQPSPGLQNKEATLSTPCLQNKAAALFTSCFQSAAIVQPKSASTSSS</sequence>